<gene>
    <name evidence="2" type="ORF">ASZ90_005260</name>
</gene>
<keyword evidence="1" id="KW-1133">Transmembrane helix</keyword>
<keyword evidence="1" id="KW-0812">Transmembrane</keyword>
<dbReference type="Gene3D" id="2.170.120.40">
    <property type="entry name" value="YbbR-like domain"/>
    <property type="match status" value="1"/>
</dbReference>
<protein>
    <recommendedName>
        <fullName evidence="3">YbbR-like domain-containing protein</fullName>
    </recommendedName>
</protein>
<evidence type="ECO:0000256" key="1">
    <source>
        <dbReference type="SAM" id="Phobius"/>
    </source>
</evidence>
<sequence length="303" mass="34505">MTKKIITIVFIVVFSMMLWVFVSLSGEYFYSMRLPITFSGIPQDYAVSNYSEKEVLISLKGQGWQLAQITFGSQPEFVVNVRGNPGEHKIAIRNALDQNRWLSASVQINEFSPEEIQYRIEAVDSKKVPIIPDIEFKFRDGFGLVSDVRVEPDSIVVRGPKSVVKEITEIITVKRSYTNLDNTVVENISLATLNNLQVDEELVKINFDVQKIVDKEFQDVLVEVKNIPPSKNLTLFPDRINVILRGGINLLGKLDKDEIRASVTFNQALKDTLGYLIPHVTIPDFTTFIDTKPNRLEYIIHQQ</sequence>
<dbReference type="InterPro" id="IPR053154">
    <property type="entry name" value="c-di-AMP_regulator"/>
</dbReference>
<dbReference type="AlphaFoldDB" id="A0A0W8FVI1"/>
<accession>A0A0W8FVI1</accession>
<keyword evidence="1" id="KW-0472">Membrane</keyword>
<dbReference type="Gene3D" id="2.170.120.30">
    <property type="match status" value="2"/>
</dbReference>
<dbReference type="EMBL" id="LNQE01000798">
    <property type="protein sequence ID" value="KUG24917.1"/>
    <property type="molecule type" value="Genomic_DNA"/>
</dbReference>
<evidence type="ECO:0000313" key="2">
    <source>
        <dbReference type="EMBL" id="KUG24917.1"/>
    </source>
</evidence>
<comment type="caution">
    <text evidence="2">The sequence shown here is derived from an EMBL/GenBank/DDBJ whole genome shotgun (WGS) entry which is preliminary data.</text>
</comment>
<feature type="transmembrane region" description="Helical" evidence="1">
    <location>
        <begin position="6"/>
        <end position="30"/>
    </location>
</feature>
<dbReference type="PANTHER" id="PTHR37804">
    <property type="entry name" value="CDAA REGULATORY PROTEIN CDAR"/>
    <property type="match status" value="1"/>
</dbReference>
<name>A0A0W8FVI1_9ZZZZ</name>
<dbReference type="PANTHER" id="PTHR37804:SF1">
    <property type="entry name" value="CDAA REGULATORY PROTEIN CDAR"/>
    <property type="match status" value="1"/>
</dbReference>
<evidence type="ECO:0008006" key="3">
    <source>
        <dbReference type="Google" id="ProtNLM"/>
    </source>
</evidence>
<reference evidence="2" key="1">
    <citation type="journal article" date="2015" name="Proc. Natl. Acad. Sci. U.S.A.">
        <title>Networks of energetic and metabolic interactions define dynamics in microbial communities.</title>
        <authorList>
            <person name="Embree M."/>
            <person name="Liu J.K."/>
            <person name="Al-Bassam M.M."/>
            <person name="Zengler K."/>
        </authorList>
    </citation>
    <scope>NUCLEOTIDE SEQUENCE</scope>
</reference>
<proteinExistence type="predicted"/>
<organism evidence="2">
    <name type="scientific">hydrocarbon metagenome</name>
    <dbReference type="NCBI Taxonomy" id="938273"/>
    <lineage>
        <taxon>unclassified sequences</taxon>
        <taxon>metagenomes</taxon>
        <taxon>ecological metagenomes</taxon>
    </lineage>
</organism>